<gene>
    <name evidence="1" type="ORF">Dsin_013879</name>
</gene>
<dbReference type="EMBL" id="JANJYJ010000004">
    <property type="protein sequence ID" value="KAK3219909.1"/>
    <property type="molecule type" value="Genomic_DNA"/>
</dbReference>
<evidence type="ECO:0000313" key="2">
    <source>
        <dbReference type="Proteomes" id="UP001281410"/>
    </source>
</evidence>
<sequence>MLLEINNSEMINLSLSLYPKFQRRQNARSDNFRYTNNADRGIYADLTAAGFIHPTMVRVRFFIPLKLSQGNGSDVLINRAFRTAIKDEVALTLEKAENEILGNDVVNTIIQSKQELLFVDGSIEGTK</sequence>
<dbReference type="Proteomes" id="UP001281410">
    <property type="component" value="Unassembled WGS sequence"/>
</dbReference>
<reference evidence="1" key="1">
    <citation type="journal article" date="2023" name="Plant J.">
        <title>Genome sequences and population genomics provide insights into the demographic history, inbreeding, and mutation load of two 'living fossil' tree species of Dipteronia.</title>
        <authorList>
            <person name="Feng Y."/>
            <person name="Comes H.P."/>
            <person name="Chen J."/>
            <person name="Zhu S."/>
            <person name="Lu R."/>
            <person name="Zhang X."/>
            <person name="Li P."/>
            <person name="Qiu J."/>
            <person name="Olsen K.M."/>
            <person name="Qiu Y."/>
        </authorList>
    </citation>
    <scope>NUCLEOTIDE SEQUENCE</scope>
    <source>
        <strain evidence="1">NBL</strain>
    </source>
</reference>
<dbReference type="AlphaFoldDB" id="A0AAE0E9I6"/>
<proteinExistence type="predicted"/>
<comment type="caution">
    <text evidence="1">The sequence shown here is derived from an EMBL/GenBank/DDBJ whole genome shotgun (WGS) entry which is preliminary data.</text>
</comment>
<protein>
    <submittedName>
        <fullName evidence="1">Uncharacterized protein</fullName>
    </submittedName>
</protein>
<organism evidence="1 2">
    <name type="scientific">Dipteronia sinensis</name>
    <dbReference type="NCBI Taxonomy" id="43782"/>
    <lineage>
        <taxon>Eukaryota</taxon>
        <taxon>Viridiplantae</taxon>
        <taxon>Streptophyta</taxon>
        <taxon>Embryophyta</taxon>
        <taxon>Tracheophyta</taxon>
        <taxon>Spermatophyta</taxon>
        <taxon>Magnoliopsida</taxon>
        <taxon>eudicotyledons</taxon>
        <taxon>Gunneridae</taxon>
        <taxon>Pentapetalae</taxon>
        <taxon>rosids</taxon>
        <taxon>malvids</taxon>
        <taxon>Sapindales</taxon>
        <taxon>Sapindaceae</taxon>
        <taxon>Hippocastanoideae</taxon>
        <taxon>Acereae</taxon>
        <taxon>Dipteronia</taxon>
    </lineage>
</organism>
<accession>A0AAE0E9I6</accession>
<name>A0AAE0E9I6_9ROSI</name>
<keyword evidence="2" id="KW-1185">Reference proteome</keyword>
<evidence type="ECO:0000313" key="1">
    <source>
        <dbReference type="EMBL" id="KAK3219909.1"/>
    </source>
</evidence>